<keyword evidence="3" id="KW-1185">Reference proteome</keyword>
<keyword evidence="1" id="KW-1133">Transmembrane helix</keyword>
<keyword evidence="1" id="KW-0472">Membrane</keyword>
<evidence type="ECO:0000256" key="1">
    <source>
        <dbReference type="SAM" id="Phobius"/>
    </source>
</evidence>
<dbReference type="Proteomes" id="UP000308652">
    <property type="component" value="Unassembled WGS sequence"/>
</dbReference>
<gene>
    <name evidence="2" type="ORF">BDQ12DRAFT_692105</name>
</gene>
<sequence length="103" mass="11378">MVRDGAWIFVLVCAMLAIAIPYGLTIKASNSHITLVWPMSLFSIGACRIILNMQSLSYTRDKSELDSGSNGTDVKVDFTQCIDISLQSMALSQRRVSHNLDIL</sequence>
<accession>A0A5C3LVH4</accession>
<feature type="transmembrane region" description="Helical" evidence="1">
    <location>
        <begin position="7"/>
        <end position="26"/>
    </location>
</feature>
<keyword evidence="1" id="KW-0812">Transmembrane</keyword>
<reference evidence="2 3" key="1">
    <citation type="journal article" date="2019" name="Nat. Ecol. Evol.">
        <title>Megaphylogeny resolves global patterns of mushroom evolution.</title>
        <authorList>
            <person name="Varga T."/>
            <person name="Krizsan K."/>
            <person name="Foldi C."/>
            <person name="Dima B."/>
            <person name="Sanchez-Garcia M."/>
            <person name="Sanchez-Ramirez S."/>
            <person name="Szollosi G.J."/>
            <person name="Szarkandi J.G."/>
            <person name="Papp V."/>
            <person name="Albert L."/>
            <person name="Andreopoulos W."/>
            <person name="Angelini C."/>
            <person name="Antonin V."/>
            <person name="Barry K.W."/>
            <person name="Bougher N.L."/>
            <person name="Buchanan P."/>
            <person name="Buyck B."/>
            <person name="Bense V."/>
            <person name="Catcheside P."/>
            <person name="Chovatia M."/>
            <person name="Cooper J."/>
            <person name="Damon W."/>
            <person name="Desjardin D."/>
            <person name="Finy P."/>
            <person name="Geml J."/>
            <person name="Haridas S."/>
            <person name="Hughes K."/>
            <person name="Justo A."/>
            <person name="Karasinski D."/>
            <person name="Kautmanova I."/>
            <person name="Kiss B."/>
            <person name="Kocsube S."/>
            <person name="Kotiranta H."/>
            <person name="LaButti K.M."/>
            <person name="Lechner B.E."/>
            <person name="Liimatainen K."/>
            <person name="Lipzen A."/>
            <person name="Lukacs Z."/>
            <person name="Mihaltcheva S."/>
            <person name="Morgado L.N."/>
            <person name="Niskanen T."/>
            <person name="Noordeloos M.E."/>
            <person name="Ohm R.A."/>
            <person name="Ortiz-Santana B."/>
            <person name="Ovrebo C."/>
            <person name="Racz N."/>
            <person name="Riley R."/>
            <person name="Savchenko A."/>
            <person name="Shiryaev A."/>
            <person name="Soop K."/>
            <person name="Spirin V."/>
            <person name="Szebenyi C."/>
            <person name="Tomsovsky M."/>
            <person name="Tulloss R.E."/>
            <person name="Uehling J."/>
            <person name="Grigoriev I.V."/>
            <person name="Vagvolgyi C."/>
            <person name="Papp T."/>
            <person name="Martin F.M."/>
            <person name="Miettinen O."/>
            <person name="Hibbett D.S."/>
            <person name="Nagy L.G."/>
        </authorList>
    </citation>
    <scope>NUCLEOTIDE SEQUENCE [LARGE SCALE GENOMIC DNA]</scope>
    <source>
        <strain evidence="2 3">CBS 166.37</strain>
    </source>
</reference>
<protein>
    <submittedName>
        <fullName evidence="2">Uncharacterized protein</fullName>
    </submittedName>
</protein>
<evidence type="ECO:0000313" key="3">
    <source>
        <dbReference type="Proteomes" id="UP000308652"/>
    </source>
</evidence>
<dbReference type="AlphaFoldDB" id="A0A5C3LVH4"/>
<proteinExistence type="predicted"/>
<feature type="transmembrane region" description="Helical" evidence="1">
    <location>
        <begin position="32"/>
        <end position="51"/>
    </location>
</feature>
<organism evidence="2 3">
    <name type="scientific">Crucibulum laeve</name>
    <dbReference type="NCBI Taxonomy" id="68775"/>
    <lineage>
        <taxon>Eukaryota</taxon>
        <taxon>Fungi</taxon>
        <taxon>Dikarya</taxon>
        <taxon>Basidiomycota</taxon>
        <taxon>Agaricomycotina</taxon>
        <taxon>Agaricomycetes</taxon>
        <taxon>Agaricomycetidae</taxon>
        <taxon>Agaricales</taxon>
        <taxon>Agaricineae</taxon>
        <taxon>Nidulariaceae</taxon>
        <taxon>Crucibulum</taxon>
    </lineage>
</organism>
<dbReference type="STRING" id="68775.A0A5C3LVH4"/>
<name>A0A5C3LVH4_9AGAR</name>
<feature type="non-terminal residue" evidence="2">
    <location>
        <position position="1"/>
    </location>
</feature>
<evidence type="ECO:0000313" key="2">
    <source>
        <dbReference type="EMBL" id="TFK32731.1"/>
    </source>
</evidence>
<dbReference type="EMBL" id="ML213665">
    <property type="protein sequence ID" value="TFK32731.1"/>
    <property type="molecule type" value="Genomic_DNA"/>
</dbReference>